<evidence type="ECO:0000256" key="1">
    <source>
        <dbReference type="SAM" id="MobiDB-lite"/>
    </source>
</evidence>
<dbReference type="Proteomes" id="UP000610611">
    <property type="component" value="Unassembled WGS sequence"/>
</dbReference>
<dbReference type="EMBL" id="WOWB01000001">
    <property type="protein sequence ID" value="NLV06438.1"/>
    <property type="molecule type" value="Genomic_DNA"/>
</dbReference>
<dbReference type="AlphaFoldDB" id="A0A847U5I9"/>
<gene>
    <name evidence="2" type="ORF">GOC83_09890</name>
</gene>
<evidence type="ECO:0000313" key="3">
    <source>
        <dbReference type="Proteomes" id="UP000610611"/>
    </source>
</evidence>
<sequence>MVIGHDCDNAVRVVVRDSPLADEPIAVPVIDKGVTVHEQKEGPMSITRMADIHFPIEGALEEINEDLDRDIGSWWEVFHDDSEIYTTEGSGSPENTSLIAETETVTPTEVMRYARTVDIQLGSLNVDGTFTDEQTIFRGYISARGSGEETINTGHVELQDPSRFLSTIEAGHHFLNPDFETILQYVIDEFVDGQPYFDTVSLEGEALERPVVPQYSLTRDNENHPTHKKFNSNRDTLRDVIDWVITKGNVRLWFEPGDVTDLELHVERNPKRQFDATGGYVDGGSASSERSSDSESDAVGEGDDSPIDPNLWTLKNNALYEMRPFNTLILRGVDGIRKRLGGAFGPEVLVAHGDGTYPEARAFYPPLVERSGGRITATEPSNARTVGAVEREAKSMLKEMLDSVSGGTIHTALAPSVRPFDTVLATPTCNGRSAIDIDPIEYEVQRTAHTYNVDADGELEVPHTELSVSLHVNPSKIEVNTATKKVQVNEDSADKPDSDTLFEQTIENLFFETGIDL</sequence>
<dbReference type="RefSeq" id="WP_170083408.1">
    <property type="nucleotide sequence ID" value="NZ_WOWB01000001.1"/>
</dbReference>
<proteinExistence type="predicted"/>
<comment type="caution">
    <text evidence="2">The sequence shown here is derived from an EMBL/GenBank/DDBJ whole genome shotgun (WGS) entry which is preliminary data.</text>
</comment>
<protein>
    <submittedName>
        <fullName evidence="2">Uncharacterized protein</fullName>
    </submittedName>
</protein>
<name>A0A847U5I9_9EURY</name>
<evidence type="ECO:0000313" key="2">
    <source>
        <dbReference type="EMBL" id="NLV06438.1"/>
    </source>
</evidence>
<feature type="compositionally biased region" description="Acidic residues" evidence="1">
    <location>
        <begin position="294"/>
        <end position="306"/>
    </location>
</feature>
<organism evidence="2 3">
    <name type="scientific">Haloarcula rubripromontorii</name>
    <dbReference type="NCBI Taxonomy" id="1705562"/>
    <lineage>
        <taxon>Archaea</taxon>
        <taxon>Methanobacteriati</taxon>
        <taxon>Methanobacteriota</taxon>
        <taxon>Stenosarchaea group</taxon>
        <taxon>Halobacteria</taxon>
        <taxon>Halobacteriales</taxon>
        <taxon>Haloarculaceae</taxon>
        <taxon>Haloarcula</taxon>
    </lineage>
</organism>
<accession>A0A847U5I9</accession>
<reference evidence="2" key="1">
    <citation type="submission" date="2019-12" db="EMBL/GenBank/DDBJ databases">
        <title>The whole-genome sequencing of Haloarcula japonica strain pws8.</title>
        <authorList>
            <person name="Verma D.K."/>
            <person name="Gopal K."/>
            <person name="Prasad E.S."/>
        </authorList>
    </citation>
    <scope>NUCLEOTIDE SEQUENCE</scope>
    <source>
        <strain evidence="2">Pws8</strain>
    </source>
</reference>
<feature type="region of interest" description="Disordered" evidence="1">
    <location>
        <begin position="274"/>
        <end position="310"/>
    </location>
</feature>